<sequence length="113" mass="12418">MSSNGSLKSVDYEVFGNVQGVCFRMYTEGEAKKLGVVGWVKNTSKGTVTGQVQGPEEKVNSMGRIHVSLPSKEECASEPGSPPEIDRHMEAGRPTAGSTEQSWRGKRRLWFWG</sequence>
<gene>
    <name evidence="2" type="primary">ACYP2</name>
</gene>
<evidence type="ECO:0000313" key="2">
    <source>
        <dbReference type="RefSeq" id="XP_045150044.1"/>
    </source>
</evidence>
<accession>A0AC55DE77</accession>
<keyword evidence="1" id="KW-1185">Reference proteome</keyword>
<dbReference type="Proteomes" id="UP000694863">
    <property type="component" value="Unplaced"/>
</dbReference>
<reference evidence="2" key="1">
    <citation type="submission" date="2025-08" db="UniProtKB">
        <authorList>
            <consortium name="RefSeq"/>
        </authorList>
    </citation>
    <scope>IDENTIFICATION</scope>
</reference>
<protein>
    <submittedName>
        <fullName evidence="2">Acylphosphatase-2 isoform X1</fullName>
    </submittedName>
</protein>
<evidence type="ECO:0000313" key="1">
    <source>
        <dbReference type="Proteomes" id="UP000694863"/>
    </source>
</evidence>
<organism evidence="1 2">
    <name type="scientific">Echinops telfairi</name>
    <name type="common">Lesser hedgehog tenrec</name>
    <dbReference type="NCBI Taxonomy" id="9371"/>
    <lineage>
        <taxon>Eukaryota</taxon>
        <taxon>Metazoa</taxon>
        <taxon>Chordata</taxon>
        <taxon>Craniata</taxon>
        <taxon>Vertebrata</taxon>
        <taxon>Euteleostomi</taxon>
        <taxon>Mammalia</taxon>
        <taxon>Eutheria</taxon>
        <taxon>Afrotheria</taxon>
        <taxon>Tenrecidae</taxon>
        <taxon>Tenrecinae</taxon>
        <taxon>Echinops</taxon>
    </lineage>
</organism>
<dbReference type="RefSeq" id="XP_045150044.1">
    <property type="nucleotide sequence ID" value="XM_045294109.1"/>
</dbReference>
<proteinExistence type="predicted"/>
<name>A0AC55DE77_ECHTE</name>